<dbReference type="Proteomes" id="UP000315344">
    <property type="component" value="Unassembled WGS sequence"/>
</dbReference>
<dbReference type="InterPro" id="IPR018666">
    <property type="entry name" value="DUF2125"/>
</dbReference>
<gene>
    <name evidence="1" type="ORF">DI616_08110</name>
</gene>
<name>A0A533I687_PARDE</name>
<protein>
    <submittedName>
        <fullName evidence="1">DUF2125 domain-containing protein</fullName>
    </submittedName>
</protein>
<dbReference type="EMBL" id="VAFL01000005">
    <property type="protein sequence ID" value="TKW67026.1"/>
    <property type="molecule type" value="Genomic_DNA"/>
</dbReference>
<dbReference type="AlphaFoldDB" id="A0A533I687"/>
<sequence length="362" mass="37365">MPAVQAAANRTETTMRKLLFGLAILAIILGGAWFAGESWLSGAARDVIAARQDMSASVSALRQPGRIGLHLQDIEVADGASGTASLSGLDAYVRLRSPTTLTLDLPRNVTVQQVDGAETAIALGNGQAEARIDPTRGMAVSQVRIAGREMTLNQAALFEALTVTARLTHMGGAAPAGSAAAYRIDLDGAGLVSGSLPETLDISGAIQVWLDRLPDRTVLEGSVPPPQPTGLQTQDLTVSLGDMTARLAARVEADEDGLAQGQAAIYTSDGPAFVDTAVAAGLLTPEIATPLQTLMINLAAKTDETAPADTANVNDPADNIAEEEVTLPQAGPGEVRLPIFFGNGIMRLGPIPLGPAPRIAGF</sequence>
<proteinExistence type="predicted"/>
<comment type="caution">
    <text evidence="1">The sequence shown here is derived from an EMBL/GenBank/DDBJ whole genome shotgun (WGS) entry which is preliminary data.</text>
</comment>
<dbReference type="Pfam" id="PF09898">
    <property type="entry name" value="DUF2125"/>
    <property type="match status" value="1"/>
</dbReference>
<accession>A0A533I687</accession>
<evidence type="ECO:0000313" key="1">
    <source>
        <dbReference type="EMBL" id="TKW67026.1"/>
    </source>
</evidence>
<organism evidence="1 2">
    <name type="scientific">Paracoccus denitrificans</name>
    <dbReference type="NCBI Taxonomy" id="266"/>
    <lineage>
        <taxon>Bacteria</taxon>
        <taxon>Pseudomonadati</taxon>
        <taxon>Pseudomonadota</taxon>
        <taxon>Alphaproteobacteria</taxon>
        <taxon>Rhodobacterales</taxon>
        <taxon>Paracoccaceae</taxon>
        <taxon>Paracoccus</taxon>
    </lineage>
</organism>
<evidence type="ECO:0000313" key="2">
    <source>
        <dbReference type="Proteomes" id="UP000315344"/>
    </source>
</evidence>
<reference evidence="1 2" key="1">
    <citation type="journal article" date="2017" name="Nat. Commun.">
        <title>In situ click chemistry generation of cyclooxygenase-2 inhibitors.</title>
        <authorList>
            <person name="Bhardwaj A."/>
            <person name="Kaur J."/>
            <person name="Wuest M."/>
            <person name="Wuest F."/>
        </authorList>
    </citation>
    <scope>NUCLEOTIDE SEQUENCE [LARGE SCALE GENOMIC DNA]</scope>
    <source>
        <strain evidence="1">S2_012_000_R3_94</strain>
    </source>
</reference>